<dbReference type="GO" id="GO:0034359">
    <property type="term" value="C:mature chylomicron"/>
    <property type="evidence" value="ECO:0007669"/>
    <property type="project" value="TreeGrafter"/>
</dbReference>
<dbReference type="GO" id="GO:0034362">
    <property type="term" value="C:low-density lipoprotein particle"/>
    <property type="evidence" value="ECO:0007669"/>
    <property type="project" value="TreeGrafter"/>
</dbReference>
<accession>A0A9Q0IX70</accession>
<dbReference type="GO" id="GO:0042632">
    <property type="term" value="P:cholesterol homeostasis"/>
    <property type="evidence" value="ECO:0007669"/>
    <property type="project" value="TreeGrafter"/>
</dbReference>
<dbReference type="GO" id="GO:0042953">
    <property type="term" value="P:lipoprotein transport"/>
    <property type="evidence" value="ECO:0007669"/>
    <property type="project" value="TreeGrafter"/>
</dbReference>
<evidence type="ECO:0008006" key="3">
    <source>
        <dbReference type="Google" id="ProtNLM"/>
    </source>
</evidence>
<protein>
    <recommendedName>
        <fullName evidence="3">Apolipoprotein B</fullName>
    </recommendedName>
</protein>
<comment type="caution">
    <text evidence="1">The sequence shown here is derived from an EMBL/GenBank/DDBJ whole genome shotgun (WGS) entry which is preliminary data.</text>
</comment>
<dbReference type="GO" id="GO:0034361">
    <property type="term" value="C:very-low-density lipoprotein particle"/>
    <property type="evidence" value="ECO:0007669"/>
    <property type="project" value="TreeGrafter"/>
</dbReference>
<dbReference type="GO" id="GO:0050750">
    <property type="term" value="F:low-density lipoprotein particle receptor binding"/>
    <property type="evidence" value="ECO:0007669"/>
    <property type="project" value="TreeGrafter"/>
</dbReference>
<organism evidence="1 2">
    <name type="scientific">Muraenolepis orangiensis</name>
    <name type="common">Patagonian moray cod</name>
    <dbReference type="NCBI Taxonomy" id="630683"/>
    <lineage>
        <taxon>Eukaryota</taxon>
        <taxon>Metazoa</taxon>
        <taxon>Chordata</taxon>
        <taxon>Craniata</taxon>
        <taxon>Vertebrata</taxon>
        <taxon>Euteleostomi</taxon>
        <taxon>Actinopterygii</taxon>
        <taxon>Neopterygii</taxon>
        <taxon>Teleostei</taxon>
        <taxon>Neoteleostei</taxon>
        <taxon>Acanthomorphata</taxon>
        <taxon>Zeiogadaria</taxon>
        <taxon>Gadariae</taxon>
        <taxon>Gadiformes</taxon>
        <taxon>Muraenolepidoidei</taxon>
        <taxon>Muraenolepididae</taxon>
        <taxon>Muraenolepis</taxon>
    </lineage>
</organism>
<gene>
    <name evidence="1" type="ORF">NHX12_020085</name>
</gene>
<sequence>MLKNTKVAEVVQKFSNLIDTTAYNDIKMKFKEILEDTRERVIGMDIRDEIYIHLQRVSESYSNMITFISDKLSALMEQFRKIAKDQDIIDRIEEGMLGVLDALKTIEIVVPSFKVPLSDLAIPEFKINLNKLQEFSIPDRISVPEITIFNSYTIPAFTIDFKEIKTNIIAIIDCIREYEIPKIEPEEIFGDLKVLYFINLPDLTLPEITLSQIKLPVINFPKLNIEDFEITMLPIPEIKVPEVPSEICLPVFGKLYGEFRLDSPFYTLVTAGVIQNSTTKFKTPQFTASLTSQGTSHVDLLDYSLDAMARVEAPRMKMLMFTETLKASHVAFSIDHKGSVTITGPSVEAAVTTTANVTTKMYLGNLVNKGILTLKSGVSAAMETSYNHNLNIPMAEISTQATMTQNIEAKMESGIVSGNIKNNGNGKWSIQDYSDEGTHKCDLGFTVNFGTATFTLEGETNSNAITIKKSIAIESVILSHIVVDAKAEAELPFLKSSIMSLKGEAHLGDLKIALTAFHDAELIGRLSGPVSYSLELLAQPFEIMFAFKNKGNTKIAFPLKLIGKADLQHDFDLIVNAEKQWLHWAASARFNQYKYNHNYTMENNDIEMFLHGTANGEANVDFLTLPLSIPEITVPYLEIKTPALKEFSLWEHAGIGSLLTTPQQSFNMNLKLNYLKNPEMHSINFDLGPIYSAMGDIIPVAFEHYRDRLVACMKDSYIKAKKQYSKHNIETFSQPPQILKVPEYTVPILNIEVSAFRAELPTLSYFVPKEVRTPSFKVPAIGFDVPSYTLVLPSLELPVIHLPESLSELTLPTIKLPAIQNKIWIPSMGNVSFGFSLKSSVVTLSVNADLHKESDVVMRLGALSTSVFQVLNGKLDGAASLTRKRGIQLATSVSVEHQNLKANHDCAVSLTKQSMETSMANNAKINLPFLNVEVNQELLGNTKTKPNVASKMKLKYTCTIPLIHSVAMGNIDHHLILEALTSYVSLETSTKGKTNILVMDGYSVEGDLEKNATLYLNANGLRSNVKFLLISNIDRKHELRSRNNIFHFDMEKKCAVELSLRRVYATMEYTSHNNVDFAFLDTQGKHTAKGTLEFVPLTTLKATVDSEADQSHGLGIAVLFQNIKIDISAEKQAFSWHSREELGAFIHSIDLITSNDEAEVRMDITGSVQAYIQFLKSLRLPVYHRSLWDVLRLDHANIKISNPQLLNASFSVVYTKSQDGILFTIPSKIVEDGIIFSIPELTLAVPGWVKQIPSSIRRIDMRIENYDLPDHLILPPVISIPAFDVPFTTLQVQPFIVDLKNLNIPNTITTTAFDIMLPGLPKISIPSYNIDTKISVGKMSFLSLKIPQHEITISSFQLPKSVSIGQHTIDLDEITRHFSNFESQTITIPEQMMEIPEIALYLPSSVFIPMFGSLAATWKLSSPIYKVETTAKVEKRDSNLLTEAKSTCTSTSNLLEYHLDATATLGFDHGVLHLNGKCNFIHSDVNVNWQHVFNQNMRVPHHTLNVDITSPTFADVSFRYASRKDGITASMSSPSSGFLGLYLQRRSLSQLHGKLFGRYLTNPGKDIDVLSVKTTLKNSEKLSMQMSWNKEFLHDCIEGFKERLPAITEAVLKFINKYHTAHFGFDLNRGGMKLKNTLTNVIEQAHRNVAESVNELQKLIDKLSSHKYEQVVDNMTTINKLVRSSMSDGQLNKHGEQLVEDALEAFFALLRNIKLSLPGSGEMTALEIYQNARRSVSIGVDGAVQRVSRLMDAIWNTVTSNIRKVEFTLPGTDIVVKGQEMLEELMTAWKSLLEQKARAVEIWREMSLEKILHSMTDVLQMCINKAKELIASLRAEHPDLGSKLDDIYVEGKNTMKSSKQHIEAAKKHLAQYKDLAKLNIQEVYNGMSMKQVNRHLEELISIVQSHLFGGLEDFQDLITNVIQDTGPYVRFSEKQLDIDIPFPFL</sequence>
<dbReference type="EMBL" id="JANIIK010000035">
    <property type="protein sequence ID" value="KAJ3613840.1"/>
    <property type="molecule type" value="Genomic_DNA"/>
</dbReference>
<dbReference type="GO" id="GO:0006642">
    <property type="term" value="P:triglyceride mobilization"/>
    <property type="evidence" value="ECO:0007669"/>
    <property type="project" value="TreeGrafter"/>
</dbReference>
<name>A0A9Q0IX70_9TELE</name>
<dbReference type="Proteomes" id="UP001148018">
    <property type="component" value="Unassembled WGS sequence"/>
</dbReference>
<dbReference type="PANTHER" id="PTHR13769:SF6">
    <property type="entry name" value="APOLIPOPROTEIN B-100"/>
    <property type="match status" value="1"/>
</dbReference>
<reference evidence="1" key="1">
    <citation type="submission" date="2022-07" db="EMBL/GenBank/DDBJ databases">
        <title>Chromosome-level genome of Muraenolepis orangiensis.</title>
        <authorList>
            <person name="Kim J."/>
        </authorList>
    </citation>
    <scope>NUCLEOTIDE SEQUENCE</scope>
    <source>
        <strain evidence="1">KU_S4_2022</strain>
        <tissue evidence="1">Muscle</tissue>
    </source>
</reference>
<dbReference type="GO" id="GO:0120020">
    <property type="term" value="F:cholesterol transfer activity"/>
    <property type="evidence" value="ECO:0007669"/>
    <property type="project" value="TreeGrafter"/>
</dbReference>
<proteinExistence type="predicted"/>
<dbReference type="InterPro" id="IPR052418">
    <property type="entry name" value="Apolipoprotein_B"/>
</dbReference>
<keyword evidence="2" id="KW-1185">Reference proteome</keyword>
<dbReference type="GO" id="GO:0030301">
    <property type="term" value="P:cholesterol transport"/>
    <property type="evidence" value="ECO:0007669"/>
    <property type="project" value="TreeGrafter"/>
</dbReference>
<evidence type="ECO:0000313" key="1">
    <source>
        <dbReference type="EMBL" id="KAJ3613840.1"/>
    </source>
</evidence>
<dbReference type="OrthoDB" id="6484170at2759"/>
<evidence type="ECO:0000313" key="2">
    <source>
        <dbReference type="Proteomes" id="UP001148018"/>
    </source>
</evidence>
<dbReference type="PANTHER" id="PTHR13769">
    <property type="entry name" value="APOLIPOPROTEIN B"/>
    <property type="match status" value="1"/>
</dbReference>